<evidence type="ECO:0000256" key="2">
    <source>
        <dbReference type="ARBA" id="ARBA00006991"/>
    </source>
</evidence>
<keyword evidence="12" id="KW-1185">Reference proteome</keyword>
<sequence length="995" mass="114444">MNGNSSVPSLVQSQSSHASSGFSTQQSTLVGSCSQSSRTSTSAFSQQPSGAGSAYSGSSALRAAVTKFRAHLTGPQLQQFKTTTYEQLCNEIMQIQKEQEKKKNMMNLSRIQGYLEAMHQFGKVIEVFLNMSGLVAFVWGPIKFLLLTASNFADTFETLLEAYEQIGEQLPLLEAYESLFHQSPHMLQALENMYMDILEFHSEAVKFYSGDTWKRLFRSSWKNFGTKFNGILKSLARHKNLIECRASLSQYQLYREDMSDMKVKLDGLIEEEKIKKMKTVKEWLAVGSLPDNDHEEFCEVRKKNPRTGGWILNHEYIRDWMIADVPNSPIVWMTGIPGAGKTILASTIIDECRTKSEYITTHFYCHYSGQGANTAVGVIRGILDQLVDKYPQLLPHCHSQHARSGEPALRSFGLARKLFEDFCNTVPKQFIVIDGLDECESFERKQLLRFLMDVIGHCDEVDPGKLRVMFVSQEYPDIKNALHSLARVVPKIVSVTPADNKGDIQIYVRSWVNHIAERHAPFNEELAECLRDLTVDRAGGMFLYAKLVMDNLYHQPSRGELISAIQEDNFPKGLEGAYERILVRIKNTSREPEWRMATKLLGWMVCCKRQLTWKEIQAALSIDTRERTIDWKNRRLRTHIHDICGSLVTISGDRVALVHSTAKYYITKVSNDIYQPTVECELATLCLQYLTFSCFQVDPATKKEDEPMYEELMLKGYFAFQDYAIATWFLHVSAFVKTGKDLFAQAQDPETLSTLLQDVSTAIDEFMDRYDEENFYDIEVEKCRNDCEVFKDQDFYKDIVSLTSYIYQYQTKGFDARYKISIKSLKAALDRNRELLEKSVTKLKESHLKKYKEFYDAEKRFKCDKITCIFFSEGFKDHKSRKKHVNCHDRPYKCEVDDCLGAEGYANSRDLEKHTRAFHPNISDLAERFNSTPVQKAKAAFTCTLCGQSFTRKLIMQDHEKSHRGERPHECAECGKSFTRKNDLTRHRRIHDRPH</sequence>
<evidence type="ECO:0000313" key="12">
    <source>
        <dbReference type="Proteomes" id="UP000799753"/>
    </source>
</evidence>
<dbReference type="PROSITE" id="PS50157">
    <property type="entry name" value="ZINC_FINGER_C2H2_2"/>
    <property type="match status" value="2"/>
</dbReference>
<evidence type="ECO:0000256" key="7">
    <source>
        <dbReference type="ARBA" id="ARBA00023242"/>
    </source>
</evidence>
<organism evidence="11 12">
    <name type="scientific">Massarina eburnea CBS 473.64</name>
    <dbReference type="NCBI Taxonomy" id="1395130"/>
    <lineage>
        <taxon>Eukaryota</taxon>
        <taxon>Fungi</taxon>
        <taxon>Dikarya</taxon>
        <taxon>Ascomycota</taxon>
        <taxon>Pezizomycotina</taxon>
        <taxon>Dothideomycetes</taxon>
        <taxon>Pleosporomycetidae</taxon>
        <taxon>Pleosporales</taxon>
        <taxon>Massarineae</taxon>
        <taxon>Massarinaceae</taxon>
        <taxon>Massarina</taxon>
    </lineage>
</organism>
<dbReference type="Pfam" id="PF24883">
    <property type="entry name" value="NPHP3_N"/>
    <property type="match status" value="1"/>
</dbReference>
<evidence type="ECO:0000256" key="1">
    <source>
        <dbReference type="ARBA" id="ARBA00004123"/>
    </source>
</evidence>
<reference evidence="11" key="1">
    <citation type="journal article" date="2020" name="Stud. Mycol.">
        <title>101 Dothideomycetes genomes: a test case for predicting lifestyles and emergence of pathogens.</title>
        <authorList>
            <person name="Haridas S."/>
            <person name="Albert R."/>
            <person name="Binder M."/>
            <person name="Bloem J."/>
            <person name="Labutti K."/>
            <person name="Salamov A."/>
            <person name="Andreopoulos B."/>
            <person name="Baker S."/>
            <person name="Barry K."/>
            <person name="Bills G."/>
            <person name="Bluhm B."/>
            <person name="Cannon C."/>
            <person name="Castanera R."/>
            <person name="Culley D."/>
            <person name="Daum C."/>
            <person name="Ezra D."/>
            <person name="Gonzalez J."/>
            <person name="Henrissat B."/>
            <person name="Kuo A."/>
            <person name="Liang C."/>
            <person name="Lipzen A."/>
            <person name="Lutzoni F."/>
            <person name="Magnuson J."/>
            <person name="Mondo S."/>
            <person name="Nolan M."/>
            <person name="Ohm R."/>
            <person name="Pangilinan J."/>
            <person name="Park H.-J."/>
            <person name="Ramirez L."/>
            <person name="Alfaro M."/>
            <person name="Sun H."/>
            <person name="Tritt A."/>
            <person name="Yoshinaga Y."/>
            <person name="Zwiers L.-H."/>
            <person name="Turgeon B."/>
            <person name="Goodwin S."/>
            <person name="Spatafora J."/>
            <person name="Crous P."/>
            <person name="Grigoriev I."/>
        </authorList>
    </citation>
    <scope>NUCLEOTIDE SEQUENCE</scope>
    <source>
        <strain evidence="11">CBS 473.64</strain>
    </source>
</reference>
<dbReference type="GO" id="GO:0008270">
    <property type="term" value="F:zinc ion binding"/>
    <property type="evidence" value="ECO:0007669"/>
    <property type="project" value="UniProtKB-KW"/>
</dbReference>
<dbReference type="InterPro" id="IPR054471">
    <property type="entry name" value="GPIID_WHD"/>
</dbReference>
<keyword evidence="6" id="KW-0804">Transcription</keyword>
<dbReference type="Pfam" id="PF24809">
    <property type="entry name" value="DUF7708"/>
    <property type="match status" value="1"/>
</dbReference>
<keyword evidence="3" id="KW-0677">Repeat</keyword>
<accession>A0A6A6RW18</accession>
<keyword evidence="8" id="KW-0862">Zinc</keyword>
<evidence type="ECO:0000256" key="8">
    <source>
        <dbReference type="PROSITE-ProRule" id="PRU00042"/>
    </source>
</evidence>
<dbReference type="OrthoDB" id="21416at2759"/>
<comment type="subcellular location">
    <subcellularLocation>
        <location evidence="1">Nucleus</location>
    </subcellularLocation>
</comment>
<feature type="domain" description="C2H2-type" evidence="10">
    <location>
        <begin position="969"/>
        <end position="995"/>
    </location>
</feature>
<dbReference type="PANTHER" id="PTHR10039">
    <property type="entry name" value="AMELOGENIN"/>
    <property type="match status" value="1"/>
</dbReference>
<dbReference type="InterPro" id="IPR036236">
    <property type="entry name" value="Znf_C2H2_sf"/>
</dbReference>
<dbReference type="FunFam" id="3.30.160.60:FF:000862">
    <property type="entry name" value="zinc finger protein 697"/>
    <property type="match status" value="1"/>
</dbReference>
<dbReference type="Proteomes" id="UP000799753">
    <property type="component" value="Unassembled WGS sequence"/>
</dbReference>
<dbReference type="SMART" id="SM00355">
    <property type="entry name" value="ZnF_C2H2"/>
    <property type="match status" value="4"/>
</dbReference>
<dbReference type="InterPro" id="IPR027417">
    <property type="entry name" value="P-loop_NTPase"/>
</dbReference>
<protein>
    <recommendedName>
        <fullName evidence="10">C2H2-type domain-containing protein</fullName>
    </recommendedName>
</protein>
<proteinExistence type="inferred from homology"/>
<evidence type="ECO:0000313" key="11">
    <source>
        <dbReference type="EMBL" id="KAF2638941.1"/>
    </source>
</evidence>
<dbReference type="SUPFAM" id="SSF57667">
    <property type="entry name" value="beta-beta-alpha zinc fingers"/>
    <property type="match status" value="1"/>
</dbReference>
<evidence type="ECO:0000256" key="5">
    <source>
        <dbReference type="ARBA" id="ARBA00023125"/>
    </source>
</evidence>
<evidence type="ECO:0000259" key="10">
    <source>
        <dbReference type="PROSITE" id="PS50157"/>
    </source>
</evidence>
<feature type="region of interest" description="Disordered" evidence="9">
    <location>
        <begin position="1"/>
        <end position="23"/>
    </location>
</feature>
<dbReference type="GO" id="GO:0003677">
    <property type="term" value="F:DNA binding"/>
    <property type="evidence" value="ECO:0007669"/>
    <property type="project" value="UniProtKB-KW"/>
</dbReference>
<evidence type="ECO:0000256" key="9">
    <source>
        <dbReference type="SAM" id="MobiDB-lite"/>
    </source>
</evidence>
<dbReference type="Pfam" id="PF22939">
    <property type="entry name" value="WHD_GPIID"/>
    <property type="match status" value="1"/>
</dbReference>
<dbReference type="Pfam" id="PF00096">
    <property type="entry name" value="zf-C2H2"/>
    <property type="match status" value="1"/>
</dbReference>
<evidence type="ECO:0000256" key="4">
    <source>
        <dbReference type="ARBA" id="ARBA00023015"/>
    </source>
</evidence>
<evidence type="ECO:0000256" key="6">
    <source>
        <dbReference type="ARBA" id="ARBA00023163"/>
    </source>
</evidence>
<comment type="similarity">
    <text evidence="2">Belongs to the krueppel C2H2-type zinc-finger protein family.</text>
</comment>
<dbReference type="PANTHER" id="PTHR10039:SF14">
    <property type="entry name" value="NACHT DOMAIN-CONTAINING PROTEIN"/>
    <property type="match status" value="1"/>
</dbReference>
<evidence type="ECO:0000256" key="3">
    <source>
        <dbReference type="ARBA" id="ARBA00022737"/>
    </source>
</evidence>
<dbReference type="Gene3D" id="3.40.50.300">
    <property type="entry name" value="P-loop containing nucleotide triphosphate hydrolases"/>
    <property type="match status" value="1"/>
</dbReference>
<keyword evidence="7" id="KW-0539">Nucleus</keyword>
<dbReference type="InterPro" id="IPR056884">
    <property type="entry name" value="NPHP3-like_N"/>
</dbReference>
<dbReference type="GO" id="GO:0005634">
    <property type="term" value="C:nucleus"/>
    <property type="evidence" value="ECO:0007669"/>
    <property type="project" value="UniProtKB-SubCell"/>
</dbReference>
<feature type="domain" description="C2H2-type" evidence="10">
    <location>
        <begin position="941"/>
        <end position="968"/>
    </location>
</feature>
<dbReference type="EMBL" id="MU006788">
    <property type="protein sequence ID" value="KAF2638941.1"/>
    <property type="molecule type" value="Genomic_DNA"/>
</dbReference>
<keyword evidence="8" id="KW-0479">Metal-binding</keyword>
<keyword evidence="4" id="KW-0805">Transcription regulation</keyword>
<dbReference type="InterPro" id="IPR013087">
    <property type="entry name" value="Znf_C2H2_type"/>
</dbReference>
<keyword evidence="8" id="KW-0863">Zinc-finger</keyword>
<gene>
    <name evidence="11" type="ORF">P280DRAFT_470952</name>
</gene>
<dbReference type="Gene3D" id="3.30.160.60">
    <property type="entry name" value="Classic Zinc Finger"/>
    <property type="match status" value="2"/>
</dbReference>
<name>A0A6A6RW18_9PLEO</name>
<dbReference type="InterPro" id="IPR056125">
    <property type="entry name" value="DUF7708"/>
</dbReference>
<dbReference type="PROSITE" id="PS00028">
    <property type="entry name" value="ZINC_FINGER_C2H2_1"/>
    <property type="match status" value="2"/>
</dbReference>
<dbReference type="Pfam" id="PF12874">
    <property type="entry name" value="zf-met"/>
    <property type="match status" value="1"/>
</dbReference>
<dbReference type="SUPFAM" id="SSF52540">
    <property type="entry name" value="P-loop containing nucleoside triphosphate hydrolases"/>
    <property type="match status" value="1"/>
</dbReference>
<keyword evidence="5" id="KW-0238">DNA-binding</keyword>
<dbReference type="AlphaFoldDB" id="A0A6A6RW18"/>